<evidence type="ECO:0008006" key="3">
    <source>
        <dbReference type="Google" id="ProtNLM"/>
    </source>
</evidence>
<accession>A0ABU6LZ97</accession>
<dbReference type="RefSeq" id="WP_191847009.1">
    <property type="nucleotide sequence ID" value="NZ_BMUO01000005.1"/>
</dbReference>
<gene>
    <name evidence="1" type="ORF">RFN57_21500</name>
</gene>
<keyword evidence="2" id="KW-1185">Reference proteome</keyword>
<name>A0ABU6LZ97_9ACTN</name>
<dbReference type="EMBL" id="JAYXNZ010000002">
    <property type="protein sequence ID" value="MEC7054845.1"/>
    <property type="molecule type" value="Genomic_DNA"/>
</dbReference>
<organism evidence="1 2">
    <name type="scientific">Streptomyces violaceochromogenes</name>
    <dbReference type="NCBI Taxonomy" id="67377"/>
    <lineage>
        <taxon>Bacteria</taxon>
        <taxon>Bacillati</taxon>
        <taxon>Actinomycetota</taxon>
        <taxon>Actinomycetes</taxon>
        <taxon>Kitasatosporales</taxon>
        <taxon>Streptomycetaceae</taxon>
        <taxon>Streptomyces</taxon>
    </lineage>
</organism>
<comment type="caution">
    <text evidence="1">The sequence shown here is derived from an EMBL/GenBank/DDBJ whole genome shotgun (WGS) entry which is preliminary data.</text>
</comment>
<protein>
    <recommendedName>
        <fullName evidence="3">Solute-binding protein family 3/N-terminal domain-containing protein</fullName>
    </recommendedName>
</protein>
<evidence type="ECO:0000313" key="1">
    <source>
        <dbReference type="EMBL" id="MEC7054845.1"/>
    </source>
</evidence>
<evidence type="ECO:0000313" key="2">
    <source>
        <dbReference type="Proteomes" id="UP001353952"/>
    </source>
</evidence>
<dbReference type="Gene3D" id="3.40.190.10">
    <property type="entry name" value="Periplasmic binding protein-like II"/>
    <property type="match status" value="1"/>
</dbReference>
<sequence length="67" mass="7820">MRKDGDPEPLADIDDQIDDQIDAMIDDGTYIKLYRKYFRDPIAADLIVERPKLAKQVMNTDLAPRRR</sequence>
<proteinExistence type="predicted"/>
<dbReference type="Proteomes" id="UP001353952">
    <property type="component" value="Unassembled WGS sequence"/>
</dbReference>
<reference evidence="1 2" key="1">
    <citation type="submission" date="2024-01" db="EMBL/GenBank/DDBJ databases">
        <title>Genome analysis.</title>
        <authorList>
            <person name="Zhang K."/>
        </authorList>
    </citation>
    <scope>NUCLEOTIDE SEQUENCE [LARGE SCALE GENOMIC DNA]</scope>
    <source>
        <strain evidence="1 2">CGMCC 4.1753</strain>
    </source>
</reference>